<name>D7EC34_METEZ</name>
<protein>
    <submittedName>
        <fullName evidence="1">Uncharacterized protein</fullName>
    </submittedName>
</protein>
<keyword evidence="1" id="KW-0614">Plasmid</keyword>
<keyword evidence="2" id="KW-1185">Reference proteome</keyword>
<proteinExistence type="predicted"/>
<dbReference type="AlphaFoldDB" id="D7EC34"/>
<gene>
    <name evidence="1" type="ordered locus">Metev_2345</name>
</gene>
<dbReference type="HOGENOM" id="CLU_2949289_0_0_2"/>
<dbReference type="Proteomes" id="UP000000391">
    <property type="component" value="Plasmid pMETEV01"/>
</dbReference>
<sequence length="59" mass="6841">MYYYDEYFRVLYTITVNLSSSSYGKVSEGISELFIIDTDHIKQLVSETFKQLTANISFA</sequence>
<reference evidence="1 2" key="1">
    <citation type="submission" date="2010-06" db="EMBL/GenBank/DDBJ databases">
        <title>Complete sequence plasmid of Methanohalobium evestigatum Z-7303.</title>
        <authorList>
            <consortium name="US DOE Joint Genome Institute"/>
            <person name="Lucas S."/>
            <person name="Copeland A."/>
            <person name="Lapidus A."/>
            <person name="Cheng J.-F."/>
            <person name="Bruce D."/>
            <person name="Goodwin L."/>
            <person name="Pitluck S."/>
            <person name="Saunders E."/>
            <person name="Detter J.C."/>
            <person name="Han C."/>
            <person name="Tapia R."/>
            <person name="Land M."/>
            <person name="Hauser L."/>
            <person name="Kyrpides N."/>
            <person name="Mikhailova N."/>
            <person name="Sieprawska-Lupa M."/>
            <person name="Whitman W.B."/>
            <person name="Anderson I."/>
            <person name="Woyke T."/>
        </authorList>
    </citation>
    <scope>NUCLEOTIDE SEQUENCE [LARGE SCALE GENOMIC DNA]</scope>
    <source>
        <strain evidence="2">ATCC BAA-1072 / DSM 3721 / NBRC 107634 / OCM 161 / Z-7303</strain>
        <plasmid evidence="2">Plasmid pMETEV01</plasmid>
    </source>
</reference>
<evidence type="ECO:0000313" key="1">
    <source>
        <dbReference type="EMBL" id="ADI75156.1"/>
    </source>
</evidence>
<geneLocation type="plasmid" evidence="1 2">
    <name>pMETEV01</name>
</geneLocation>
<accession>D7EC34</accession>
<evidence type="ECO:0000313" key="2">
    <source>
        <dbReference type="Proteomes" id="UP000000391"/>
    </source>
</evidence>
<dbReference type="EMBL" id="CP002070">
    <property type="protein sequence ID" value="ADI75156.1"/>
    <property type="molecule type" value="Genomic_DNA"/>
</dbReference>
<dbReference type="KEGG" id="mev:Metev_2345"/>
<organism evidence="1 2">
    <name type="scientific">Methanohalobium evestigatum (strain ATCC BAA-1072 / DSM 3721 / NBRC 107634 / OCM 161 / Z-7303)</name>
    <dbReference type="NCBI Taxonomy" id="644295"/>
    <lineage>
        <taxon>Archaea</taxon>
        <taxon>Methanobacteriati</taxon>
        <taxon>Methanobacteriota</taxon>
        <taxon>Stenosarchaea group</taxon>
        <taxon>Methanomicrobia</taxon>
        <taxon>Methanosarcinales</taxon>
        <taxon>Methanosarcinaceae</taxon>
        <taxon>Methanohalobium</taxon>
    </lineage>
</organism>